<dbReference type="InterPro" id="IPR050417">
    <property type="entry name" value="Sugar_Epim/Isomerase"/>
</dbReference>
<organism evidence="4 5">
    <name type="scientific">Allorhodopirellula heiligendammensis</name>
    <dbReference type="NCBI Taxonomy" id="2714739"/>
    <lineage>
        <taxon>Bacteria</taxon>
        <taxon>Pseudomonadati</taxon>
        <taxon>Planctomycetota</taxon>
        <taxon>Planctomycetia</taxon>
        <taxon>Pirellulales</taxon>
        <taxon>Pirellulaceae</taxon>
        <taxon>Allorhodopirellula</taxon>
    </lineage>
</organism>
<keyword evidence="1 4" id="KW-0413">Isomerase</keyword>
<dbReference type="EC" id="5.3.1.22" evidence="4"/>
<dbReference type="EMBL" id="SJPU01000002">
    <property type="protein sequence ID" value="TWU16192.1"/>
    <property type="molecule type" value="Genomic_DNA"/>
</dbReference>
<evidence type="ECO:0000256" key="1">
    <source>
        <dbReference type="ARBA" id="ARBA00023235"/>
    </source>
</evidence>
<name>A0A5C6BWI7_9BACT</name>
<feature type="compositionally biased region" description="Polar residues" evidence="2">
    <location>
        <begin position="14"/>
        <end position="27"/>
    </location>
</feature>
<dbReference type="Proteomes" id="UP000319908">
    <property type="component" value="Unassembled WGS sequence"/>
</dbReference>
<sequence>MSVPAAASRRDLANASSQYAQPVTQRGASPRAHRSCGPNGDAAQRLDRPNLGSLFSTPEGSLLTARPKLSVCIDAVFEGVPEPEAIARVADAGIDAFEFWCWWEKDLDQIIAARDKHGMTVAACCTRFVSLADPALRSHYLQGLQESIAAARQLGCSTLISQVGDFRPGIPREQQQQSLIDGLSEAAPLLEQAGITLVIEPLNELVDHVGYYLVRSDEAFEVVDAVGSENVKVVFDIYHQQISEGHVIERLTRRVDAIKHFHAAGNPGRHELTRGELNYPEILAAIAAANYDGYVGLEYWPQGDPDAGLRQAAAMVATS</sequence>
<dbReference type="PANTHER" id="PTHR43489:SF3">
    <property type="entry name" value="XYLOSE ISOMERASE DOMAIN PROTEIN TIM BARREL"/>
    <property type="match status" value="1"/>
</dbReference>
<dbReference type="Pfam" id="PF01261">
    <property type="entry name" value="AP_endonuc_2"/>
    <property type="match status" value="1"/>
</dbReference>
<reference evidence="4 5" key="1">
    <citation type="journal article" date="2020" name="Antonie Van Leeuwenhoek">
        <title>Rhodopirellula heiligendammensis sp. nov., Rhodopirellula pilleata sp. nov., and Rhodopirellula solitaria sp. nov. isolated from natural or artificial marine surfaces in Northern Germany and California, USA, and emended description of the genus Rhodopirellula.</title>
        <authorList>
            <person name="Kallscheuer N."/>
            <person name="Wiegand S."/>
            <person name="Jogler M."/>
            <person name="Boedeker C."/>
            <person name="Peeters S.H."/>
            <person name="Rast P."/>
            <person name="Heuer A."/>
            <person name="Jetten M.S.M."/>
            <person name="Rohde M."/>
            <person name="Jogler C."/>
        </authorList>
    </citation>
    <scope>NUCLEOTIDE SEQUENCE [LARGE SCALE GENOMIC DNA]</scope>
    <source>
        <strain evidence="4 5">Poly21</strain>
    </source>
</reference>
<feature type="region of interest" description="Disordered" evidence="2">
    <location>
        <begin position="1"/>
        <end position="50"/>
    </location>
</feature>
<protein>
    <submittedName>
        <fullName evidence="4">Hydroxypyruvate isomerase</fullName>
        <ecNumber evidence="4">5.3.1.22</ecNumber>
    </submittedName>
</protein>
<feature type="domain" description="Xylose isomerase-like TIM barrel" evidence="3">
    <location>
        <begin position="86"/>
        <end position="315"/>
    </location>
</feature>
<gene>
    <name evidence="4" type="primary">hyi_2</name>
    <name evidence="4" type="ORF">Poly21_33970</name>
</gene>
<evidence type="ECO:0000313" key="5">
    <source>
        <dbReference type="Proteomes" id="UP000319908"/>
    </source>
</evidence>
<dbReference type="AlphaFoldDB" id="A0A5C6BWI7"/>
<comment type="caution">
    <text evidence="4">The sequence shown here is derived from an EMBL/GenBank/DDBJ whole genome shotgun (WGS) entry which is preliminary data.</text>
</comment>
<accession>A0A5C6BWI7</accession>
<keyword evidence="5" id="KW-1185">Reference proteome</keyword>
<evidence type="ECO:0000256" key="2">
    <source>
        <dbReference type="SAM" id="MobiDB-lite"/>
    </source>
</evidence>
<dbReference type="InterPro" id="IPR036237">
    <property type="entry name" value="Xyl_isomerase-like_sf"/>
</dbReference>
<dbReference type="GO" id="GO:0008903">
    <property type="term" value="F:hydroxypyruvate isomerase activity"/>
    <property type="evidence" value="ECO:0007669"/>
    <property type="project" value="UniProtKB-EC"/>
</dbReference>
<dbReference type="SUPFAM" id="SSF51658">
    <property type="entry name" value="Xylose isomerase-like"/>
    <property type="match status" value="1"/>
</dbReference>
<proteinExistence type="predicted"/>
<evidence type="ECO:0000313" key="4">
    <source>
        <dbReference type="EMBL" id="TWU16192.1"/>
    </source>
</evidence>
<evidence type="ECO:0000259" key="3">
    <source>
        <dbReference type="Pfam" id="PF01261"/>
    </source>
</evidence>
<dbReference type="PANTHER" id="PTHR43489">
    <property type="entry name" value="ISOMERASE"/>
    <property type="match status" value="1"/>
</dbReference>
<dbReference type="Gene3D" id="3.20.20.150">
    <property type="entry name" value="Divalent-metal-dependent TIM barrel enzymes"/>
    <property type="match status" value="1"/>
</dbReference>
<dbReference type="InterPro" id="IPR013022">
    <property type="entry name" value="Xyl_isomerase-like_TIM-brl"/>
</dbReference>